<dbReference type="STRING" id="72359.L7JXE5"/>
<evidence type="ECO:0000313" key="2">
    <source>
        <dbReference type="EMBL" id="ELQ75422.1"/>
    </source>
</evidence>
<dbReference type="HOGENOM" id="CLU_1451026_0_0_1"/>
<name>L7JXE5_TRAHO</name>
<dbReference type="AlphaFoldDB" id="L7JXE5"/>
<dbReference type="EMBL" id="JH993964">
    <property type="protein sequence ID" value="ELQ75422.1"/>
    <property type="molecule type" value="Genomic_DNA"/>
</dbReference>
<proteinExistence type="predicted"/>
<dbReference type="VEuPathDB" id="MicrosporidiaDB:THOM_1615"/>
<keyword evidence="3" id="KW-1185">Reference proteome</keyword>
<accession>L7JXE5</accession>
<evidence type="ECO:0000256" key="1">
    <source>
        <dbReference type="SAM" id="Coils"/>
    </source>
</evidence>
<keyword evidence="1" id="KW-0175">Coiled coil</keyword>
<protein>
    <submittedName>
        <fullName evidence="2">Uncharacterized protein</fullName>
    </submittedName>
</protein>
<organism evidence="2 3">
    <name type="scientific">Trachipleistophora hominis</name>
    <name type="common">Microsporidian parasite</name>
    <dbReference type="NCBI Taxonomy" id="72359"/>
    <lineage>
        <taxon>Eukaryota</taxon>
        <taxon>Fungi</taxon>
        <taxon>Fungi incertae sedis</taxon>
        <taxon>Microsporidia</taxon>
        <taxon>Pleistophoridae</taxon>
        <taxon>Trachipleistophora</taxon>
    </lineage>
</organism>
<sequence>VFRDAQREEKELGALREEVEKYVHDFRCVSGLDVSQSVNDALEEEINVLNERIVVLEEKKLALEEKRNEYANHASYLEESIKHLNGRLLSIGKLYLEKKEMSDLEEHRGRKEMDKLDNELMNLTIESNNSILLSEQALQRVKIQMDRVVGEIRNEQDEVSKEIVRFYGMMSNELENAVAVAKEIKEL</sequence>
<gene>
    <name evidence="2" type="ORF">THOM_1615</name>
</gene>
<dbReference type="OMA" id="QYSHMNT"/>
<reference evidence="2 3" key="1">
    <citation type="journal article" date="2012" name="PLoS Pathog.">
        <title>The genome of the obligate intracellular parasite Trachipleistophora hominis: new insights into microsporidian genome dynamics and reductive evolution.</title>
        <authorList>
            <person name="Heinz E."/>
            <person name="Williams T.A."/>
            <person name="Nakjang S."/>
            <person name="Noel C.J."/>
            <person name="Swan D.C."/>
            <person name="Goldberg A.V."/>
            <person name="Harris S.R."/>
            <person name="Weinmaier T."/>
            <person name="Markert S."/>
            <person name="Becher D."/>
            <person name="Bernhardt J."/>
            <person name="Dagan T."/>
            <person name="Hacker C."/>
            <person name="Lucocq J.M."/>
            <person name="Schweder T."/>
            <person name="Rattei T."/>
            <person name="Hall N."/>
            <person name="Hirt R.P."/>
            <person name="Embley T.M."/>
        </authorList>
    </citation>
    <scope>NUCLEOTIDE SEQUENCE [LARGE SCALE GENOMIC DNA]</scope>
</reference>
<evidence type="ECO:0000313" key="3">
    <source>
        <dbReference type="Proteomes" id="UP000011185"/>
    </source>
</evidence>
<feature type="coiled-coil region" evidence="1">
    <location>
        <begin position="5"/>
        <end position="73"/>
    </location>
</feature>
<dbReference type="OrthoDB" id="7459479at2759"/>
<dbReference type="Proteomes" id="UP000011185">
    <property type="component" value="Unassembled WGS sequence"/>
</dbReference>
<feature type="non-terminal residue" evidence="2">
    <location>
        <position position="1"/>
    </location>
</feature>
<dbReference type="InParanoid" id="L7JXE5"/>